<organism evidence="3 4">
    <name type="scientific">Clonostachys solani</name>
    <dbReference type="NCBI Taxonomy" id="160281"/>
    <lineage>
        <taxon>Eukaryota</taxon>
        <taxon>Fungi</taxon>
        <taxon>Dikarya</taxon>
        <taxon>Ascomycota</taxon>
        <taxon>Pezizomycotina</taxon>
        <taxon>Sordariomycetes</taxon>
        <taxon>Hypocreomycetidae</taxon>
        <taxon>Hypocreales</taxon>
        <taxon>Bionectriaceae</taxon>
        <taxon>Clonostachys</taxon>
    </lineage>
</organism>
<accession>A0A9P0EMS3</accession>
<dbReference type="InterPro" id="IPR010730">
    <property type="entry name" value="HET"/>
</dbReference>
<dbReference type="AlphaFoldDB" id="A0A9P0EMS3"/>
<reference evidence="4" key="1">
    <citation type="submission" date="2019-06" db="EMBL/GenBank/DDBJ databases">
        <authorList>
            <person name="Broberg M."/>
        </authorList>
    </citation>
    <scope>NUCLEOTIDE SEQUENCE [LARGE SCALE GENOMIC DNA]</scope>
</reference>
<feature type="domain" description="Heterokaryon incompatibility" evidence="1">
    <location>
        <begin position="38"/>
        <end position="122"/>
    </location>
</feature>
<feature type="domain" description="DUF8212" evidence="2">
    <location>
        <begin position="242"/>
        <end position="271"/>
    </location>
</feature>
<dbReference type="Pfam" id="PF06985">
    <property type="entry name" value="HET"/>
    <property type="match status" value="1"/>
</dbReference>
<dbReference type="Pfam" id="PF26640">
    <property type="entry name" value="DUF8212"/>
    <property type="match status" value="1"/>
</dbReference>
<comment type="caution">
    <text evidence="3">The sequence shown here is derived from an EMBL/GenBank/DDBJ whole genome shotgun (WGS) entry which is preliminary data.</text>
</comment>
<keyword evidence="4" id="KW-1185">Reference proteome</keyword>
<sequence>MHMHIIKVHFHVRGQMAAGHLRLRSRGVPRRRRDSAAHMWSRPASAEVTFREMREDLASAQSKMCFTKIFNSCVIAKSHDLSWVWIDTCCIDKTSSADLSEAINSMYRYYRDSAECLVYLSDFSYYQPGASRAKKLEAIGQSRWFSRGWTLQELIAPKKRHFYDDNWEVIPGGADLLQTLAQAGNLPVTILEDRNQLPNISIADRMVMASKRTTTRGEDMAYCLFGIFDVNLPILYGEGAKKAFRRLQLEIMATSPFDQSIFAWRADRPDSGLLASSPSDFADTPSIMHWVSKSFIPFSMTNVGLSISCTLADVPEEEDTSPSAPSRKIDYVLAPLQCDLADDVSSSVCLYLKYDPECHFRVNDKWLPAHRRVKCSEWKLLPHKAIFHANLKPIVVLEDEQFRLVSLS</sequence>
<dbReference type="EMBL" id="CABFOC020000048">
    <property type="protein sequence ID" value="CAH0054339.1"/>
    <property type="molecule type" value="Genomic_DNA"/>
</dbReference>
<evidence type="ECO:0000313" key="4">
    <source>
        <dbReference type="Proteomes" id="UP000775872"/>
    </source>
</evidence>
<dbReference type="InterPro" id="IPR058525">
    <property type="entry name" value="DUF8212"/>
</dbReference>
<gene>
    <name evidence="3" type="ORF">CSOL1703_00015812</name>
</gene>
<name>A0A9P0EMS3_9HYPO</name>
<evidence type="ECO:0000313" key="3">
    <source>
        <dbReference type="EMBL" id="CAH0054339.1"/>
    </source>
</evidence>
<dbReference type="OrthoDB" id="674604at2759"/>
<evidence type="ECO:0008006" key="5">
    <source>
        <dbReference type="Google" id="ProtNLM"/>
    </source>
</evidence>
<evidence type="ECO:0000259" key="2">
    <source>
        <dbReference type="Pfam" id="PF26640"/>
    </source>
</evidence>
<reference evidence="3 4" key="2">
    <citation type="submission" date="2021-10" db="EMBL/GenBank/DDBJ databases">
        <authorList>
            <person name="Piombo E."/>
        </authorList>
    </citation>
    <scope>NUCLEOTIDE SEQUENCE [LARGE SCALE GENOMIC DNA]</scope>
</reference>
<proteinExistence type="predicted"/>
<dbReference type="PANTHER" id="PTHR10622">
    <property type="entry name" value="HET DOMAIN-CONTAINING PROTEIN"/>
    <property type="match status" value="1"/>
</dbReference>
<protein>
    <recommendedName>
        <fullName evidence="5">Heterokaryon incompatibility domain-containing protein</fullName>
    </recommendedName>
</protein>
<dbReference type="Proteomes" id="UP000775872">
    <property type="component" value="Unassembled WGS sequence"/>
</dbReference>
<evidence type="ECO:0000259" key="1">
    <source>
        <dbReference type="Pfam" id="PF06985"/>
    </source>
</evidence>
<dbReference type="PANTHER" id="PTHR10622:SF12">
    <property type="entry name" value="HET DOMAIN-CONTAINING PROTEIN"/>
    <property type="match status" value="1"/>
</dbReference>